<sequence length="432" mass="50587">MASLNQNMKNGEASDSDIFQAENDEYVQLIVSKKLGEDLSNKKFWKLYINYLKSKDNEALLLQTYSNYCRLFLSDIEMKKEYQKASEEFGPSKVAWENHFVFEKKKEVLNAEVLVYEKETYDRYCMKGAFDYKKLNCMKDAFDLKKPFPGIYFSTVGILPQEFPFHQNLMHYIWENASPYVLQKLYCTCKFFFEKHPYPICYKLAFEETDWKYSSQKIVEQSVQVTSSNHNIFDLENLWVTDVLQAINESPDESILLTENISKIYRCDAKCINIRGQVLTWDELKFLIGHGNVEDLLLVDNFLINEDNVFEFSLAEIAKIVPKIKFFDVTSPILSSNTFSTIAKLPFKNKIQSFKLSGIVEELEPHAFGEFVTKNFASGSKIELTFDIERDRVLYFKQIIATAVENHWKIKEDRPKLYIFQRDGAQFGYSYV</sequence>
<dbReference type="AlphaFoldDB" id="A0A914Q4Z5"/>
<keyword evidence="1" id="KW-1185">Reference proteome</keyword>
<reference evidence="2" key="1">
    <citation type="submission" date="2022-11" db="UniProtKB">
        <authorList>
            <consortium name="WormBaseParasite"/>
        </authorList>
    </citation>
    <scope>IDENTIFICATION</scope>
</reference>
<protein>
    <submittedName>
        <fullName evidence="2">DUF38 domain-containing protein</fullName>
    </submittedName>
</protein>
<accession>A0A914Q4Z5</accession>
<dbReference type="WBParaSite" id="PDA_v2.g26369.t1">
    <property type="protein sequence ID" value="PDA_v2.g26369.t1"/>
    <property type="gene ID" value="PDA_v2.g26369"/>
</dbReference>
<name>A0A914Q4Z5_9BILA</name>
<evidence type="ECO:0000313" key="2">
    <source>
        <dbReference type="WBParaSite" id="PDA_v2.g26369.t1"/>
    </source>
</evidence>
<evidence type="ECO:0000313" key="1">
    <source>
        <dbReference type="Proteomes" id="UP000887578"/>
    </source>
</evidence>
<organism evidence="1 2">
    <name type="scientific">Panagrolaimus davidi</name>
    <dbReference type="NCBI Taxonomy" id="227884"/>
    <lineage>
        <taxon>Eukaryota</taxon>
        <taxon>Metazoa</taxon>
        <taxon>Ecdysozoa</taxon>
        <taxon>Nematoda</taxon>
        <taxon>Chromadorea</taxon>
        <taxon>Rhabditida</taxon>
        <taxon>Tylenchina</taxon>
        <taxon>Panagrolaimomorpha</taxon>
        <taxon>Panagrolaimoidea</taxon>
        <taxon>Panagrolaimidae</taxon>
        <taxon>Panagrolaimus</taxon>
    </lineage>
</organism>
<proteinExistence type="predicted"/>
<dbReference type="Proteomes" id="UP000887578">
    <property type="component" value="Unplaced"/>
</dbReference>